<dbReference type="PROSITE" id="PS00028">
    <property type="entry name" value="ZINC_FINGER_C2H2_1"/>
    <property type="match status" value="4"/>
</dbReference>
<dbReference type="InterPro" id="IPR036236">
    <property type="entry name" value="Znf_C2H2_sf"/>
</dbReference>
<dbReference type="OrthoDB" id="654211at2759"/>
<sequence>MNGWAPPVAGPWRPRLGSGDVEQQEHEDDGGAVSTEPPKSLQPDQADRRFAPPKTPAFGAPAHSPAAPEEPETGQIDVGEAELVDELEGETEGEREFGREQSVLSELGAEIPQDADEACADADGDDDQEGDAEDHEDDLDYEPGDQDWRAQRDSGSLGSRRSSAAGQSRPGFAPPPPRRPPQAHGHTGELVDGDDAEYRDAQGQDDVLAVSVRGTRRVSQGRPYGCAFECCSKAFSRRSDLVRHQRIHDNARPYECPVCKKTFIQRSALTVHERTHTGERPHLCETCNRPFADSSSLARHRRVHSGEKPYRCGLCSKDFCRKITLDKHYDKHHGPNRDQRLADEAERRRLAAAERERQKLIKLERLHEERRKRQKNFGEELAREYRLPPPNIEASTSKPGPSRYGPYAAGRSSRRWKSSTSFSSQSEPAAAQAGPLFDTSSSFPRYRSHSSRLDVEEFVPAPPAGTFFAPASSHTGRPLLKDFHHLGAPSGLESSSSSQSPLSRFLTDEYGRHYEVDEYGNAISDETMQWDVPAHDGESAGYGQSYEQTAPPRFAYTDTSRSAGAQSWDTQHDDNADQAHFFASFDGESRDQSNVLSQRAPSRSFFEPHLGAPDTWIAPIRVPLPPDAASTHPVLPSIDPSLTEADQSLAHDTRLGSALQTPSLAPVASPDHGERRQPTLTREQLPDWLRSPRRPASRSPVAGTTYLPVLSAQTTNGESPRPRNRHYGFSSPLSSLAHNPASRYSPAENGSSRSWYDVAPLHASPPTSHLAAAGARYGHLAASPSALRLSRYSPLEGDSNGAVGS</sequence>
<feature type="region of interest" description="Disordered" evidence="13">
    <location>
        <begin position="1"/>
        <end position="193"/>
    </location>
</feature>
<comment type="caution">
    <text evidence="15">The sequence shown here is derived from an EMBL/GenBank/DDBJ whole genome shotgun (WGS) entry which is preliminary data.</text>
</comment>
<dbReference type="InterPro" id="IPR013087">
    <property type="entry name" value="Znf_C2H2_type"/>
</dbReference>
<accession>A0A2S5BIY7</accession>
<keyword evidence="9" id="KW-0804">Transcription</keyword>
<feature type="region of interest" description="Disordered" evidence="13">
    <location>
        <begin position="370"/>
        <end position="442"/>
    </location>
</feature>
<evidence type="ECO:0000256" key="13">
    <source>
        <dbReference type="SAM" id="MobiDB-lite"/>
    </source>
</evidence>
<dbReference type="Gene3D" id="3.30.160.60">
    <property type="entry name" value="Classic Zinc Finger"/>
    <property type="match status" value="4"/>
</dbReference>
<dbReference type="GO" id="GO:0000981">
    <property type="term" value="F:DNA-binding transcription factor activity, RNA polymerase II-specific"/>
    <property type="evidence" value="ECO:0007669"/>
    <property type="project" value="TreeGrafter"/>
</dbReference>
<dbReference type="PANTHER" id="PTHR23235">
    <property type="entry name" value="KRUEPPEL-LIKE TRANSCRIPTION FACTOR"/>
    <property type="match status" value="1"/>
</dbReference>
<feature type="domain" description="C2H2-type" evidence="14">
    <location>
        <begin position="310"/>
        <end position="337"/>
    </location>
</feature>
<evidence type="ECO:0000256" key="7">
    <source>
        <dbReference type="ARBA" id="ARBA00023015"/>
    </source>
</evidence>
<dbReference type="EMBL" id="PJQD01000002">
    <property type="protein sequence ID" value="POY76735.1"/>
    <property type="molecule type" value="Genomic_DNA"/>
</dbReference>
<gene>
    <name evidence="15" type="ORF">BMF94_0327</name>
</gene>
<evidence type="ECO:0000256" key="10">
    <source>
        <dbReference type="ARBA" id="ARBA00023242"/>
    </source>
</evidence>
<evidence type="ECO:0000256" key="2">
    <source>
        <dbReference type="ARBA" id="ARBA00006991"/>
    </source>
</evidence>
<keyword evidence="7" id="KW-0805">Transcription regulation</keyword>
<evidence type="ECO:0000256" key="1">
    <source>
        <dbReference type="ARBA" id="ARBA00004123"/>
    </source>
</evidence>
<feature type="region of interest" description="Disordered" evidence="13">
    <location>
        <begin position="656"/>
        <end position="754"/>
    </location>
</feature>
<evidence type="ECO:0000256" key="9">
    <source>
        <dbReference type="ARBA" id="ARBA00023163"/>
    </source>
</evidence>
<organism evidence="15 16">
    <name type="scientific">Rhodotorula taiwanensis</name>
    <dbReference type="NCBI Taxonomy" id="741276"/>
    <lineage>
        <taxon>Eukaryota</taxon>
        <taxon>Fungi</taxon>
        <taxon>Dikarya</taxon>
        <taxon>Basidiomycota</taxon>
        <taxon>Pucciniomycotina</taxon>
        <taxon>Microbotryomycetes</taxon>
        <taxon>Sporidiobolales</taxon>
        <taxon>Sporidiobolaceae</taxon>
        <taxon>Rhodotorula</taxon>
    </lineage>
</organism>
<dbReference type="FunFam" id="3.30.160.60:FF:000931">
    <property type="entry name" value="zinc finger protein 697"/>
    <property type="match status" value="1"/>
</dbReference>
<keyword evidence="10" id="KW-0539">Nucleus</keyword>
<keyword evidence="5 12" id="KW-0863">Zinc-finger</keyword>
<dbReference type="Pfam" id="PF00096">
    <property type="entry name" value="zf-C2H2"/>
    <property type="match status" value="3"/>
</dbReference>
<dbReference type="GO" id="GO:0005634">
    <property type="term" value="C:nucleus"/>
    <property type="evidence" value="ECO:0007669"/>
    <property type="project" value="UniProtKB-SubCell"/>
</dbReference>
<reference evidence="15 16" key="1">
    <citation type="journal article" date="2018" name="Front. Microbiol.">
        <title>Prospects for Fungal Bioremediation of Acidic Radioactive Waste Sites: Characterization and Genome Sequence of Rhodotorula taiwanensis MD1149.</title>
        <authorList>
            <person name="Tkavc R."/>
            <person name="Matrosova V.Y."/>
            <person name="Grichenko O.E."/>
            <person name="Gostincar C."/>
            <person name="Volpe R.P."/>
            <person name="Klimenkova P."/>
            <person name="Gaidamakova E.K."/>
            <person name="Zhou C.E."/>
            <person name="Stewart B.J."/>
            <person name="Lyman M.G."/>
            <person name="Malfatti S.A."/>
            <person name="Rubinfeld B."/>
            <person name="Courtot M."/>
            <person name="Singh J."/>
            <person name="Dalgard C.L."/>
            <person name="Hamilton T."/>
            <person name="Frey K.G."/>
            <person name="Gunde-Cimerman N."/>
            <person name="Dugan L."/>
            <person name="Daly M.J."/>
        </authorList>
    </citation>
    <scope>NUCLEOTIDE SEQUENCE [LARGE SCALE GENOMIC DNA]</scope>
    <source>
        <strain evidence="15 16">MD1149</strain>
    </source>
</reference>
<dbReference type="PANTHER" id="PTHR23235:SF120">
    <property type="entry name" value="KRUPPEL-LIKE FACTOR 15"/>
    <property type="match status" value="1"/>
</dbReference>
<dbReference type="STRING" id="741276.A0A2S5BIY7"/>
<keyword evidence="4" id="KW-0677">Repeat</keyword>
<evidence type="ECO:0000256" key="11">
    <source>
        <dbReference type="ARBA" id="ARBA00039490"/>
    </source>
</evidence>
<evidence type="ECO:0000313" key="15">
    <source>
        <dbReference type="EMBL" id="POY76735.1"/>
    </source>
</evidence>
<keyword evidence="3" id="KW-0479">Metal-binding</keyword>
<dbReference type="PROSITE" id="PS50157">
    <property type="entry name" value="ZINC_FINGER_C2H2_2"/>
    <property type="match status" value="4"/>
</dbReference>
<dbReference type="GO" id="GO:0000978">
    <property type="term" value="F:RNA polymerase II cis-regulatory region sequence-specific DNA binding"/>
    <property type="evidence" value="ECO:0007669"/>
    <property type="project" value="TreeGrafter"/>
</dbReference>
<dbReference type="FunFam" id="3.30.160.60:FF:000340">
    <property type="entry name" value="zinc finger protein 473 isoform X1"/>
    <property type="match status" value="1"/>
</dbReference>
<evidence type="ECO:0000256" key="5">
    <source>
        <dbReference type="ARBA" id="ARBA00022771"/>
    </source>
</evidence>
<comment type="similarity">
    <text evidence="2">Belongs to the krueppel C2H2-type zinc-finger protein family.</text>
</comment>
<feature type="domain" description="C2H2-type" evidence="14">
    <location>
        <begin position="254"/>
        <end position="281"/>
    </location>
</feature>
<dbReference type="FunFam" id="3.30.160.60:FF:000060">
    <property type="entry name" value="zinc finger protein 436"/>
    <property type="match status" value="1"/>
</dbReference>
<dbReference type="SUPFAM" id="SSF57667">
    <property type="entry name" value="beta-beta-alpha zinc fingers"/>
    <property type="match status" value="2"/>
</dbReference>
<keyword evidence="8" id="KW-0238">DNA-binding</keyword>
<dbReference type="Proteomes" id="UP000237144">
    <property type="component" value="Unassembled WGS sequence"/>
</dbReference>
<evidence type="ECO:0000256" key="3">
    <source>
        <dbReference type="ARBA" id="ARBA00022723"/>
    </source>
</evidence>
<dbReference type="AlphaFoldDB" id="A0A2S5BIY7"/>
<evidence type="ECO:0000259" key="14">
    <source>
        <dbReference type="PROSITE" id="PS50157"/>
    </source>
</evidence>
<proteinExistence type="inferred from homology"/>
<evidence type="ECO:0000256" key="6">
    <source>
        <dbReference type="ARBA" id="ARBA00022833"/>
    </source>
</evidence>
<evidence type="ECO:0000256" key="12">
    <source>
        <dbReference type="PROSITE-ProRule" id="PRU00042"/>
    </source>
</evidence>
<feature type="domain" description="C2H2-type" evidence="14">
    <location>
        <begin position="224"/>
        <end position="253"/>
    </location>
</feature>
<dbReference type="SMART" id="SM00355">
    <property type="entry name" value="ZnF_C2H2"/>
    <property type="match status" value="4"/>
</dbReference>
<dbReference type="GO" id="GO:0008270">
    <property type="term" value="F:zinc ion binding"/>
    <property type="evidence" value="ECO:0007669"/>
    <property type="project" value="UniProtKB-KW"/>
</dbReference>
<feature type="compositionally biased region" description="Low complexity" evidence="13">
    <location>
        <begin position="153"/>
        <end position="171"/>
    </location>
</feature>
<keyword evidence="16" id="KW-1185">Reference proteome</keyword>
<protein>
    <recommendedName>
        <fullName evidence="11">pH-response transcription factor pacC/RIM101</fullName>
    </recommendedName>
</protein>
<name>A0A2S5BIY7_9BASI</name>
<evidence type="ECO:0000313" key="16">
    <source>
        <dbReference type="Proteomes" id="UP000237144"/>
    </source>
</evidence>
<evidence type="ECO:0000256" key="8">
    <source>
        <dbReference type="ARBA" id="ARBA00023125"/>
    </source>
</evidence>
<keyword evidence="6" id="KW-0862">Zinc</keyword>
<comment type="subcellular location">
    <subcellularLocation>
        <location evidence="1">Nucleus</location>
    </subcellularLocation>
</comment>
<feature type="domain" description="C2H2-type" evidence="14">
    <location>
        <begin position="282"/>
        <end position="309"/>
    </location>
</feature>
<evidence type="ECO:0000256" key="4">
    <source>
        <dbReference type="ARBA" id="ARBA00022737"/>
    </source>
</evidence>
<feature type="compositionally biased region" description="Acidic residues" evidence="13">
    <location>
        <begin position="79"/>
        <end position="91"/>
    </location>
</feature>
<feature type="compositionally biased region" description="Acidic residues" evidence="13">
    <location>
        <begin position="113"/>
        <end position="145"/>
    </location>
</feature>
<feature type="compositionally biased region" description="Basic and acidic residues" evidence="13">
    <location>
        <begin position="370"/>
        <end position="386"/>
    </location>
</feature>